<dbReference type="Pfam" id="PF00440">
    <property type="entry name" value="TetR_N"/>
    <property type="match status" value="1"/>
</dbReference>
<keyword evidence="5" id="KW-1185">Reference proteome</keyword>
<organism evidence="4 5">
    <name type="scientific">Actinomadura barringtoniae</name>
    <dbReference type="NCBI Taxonomy" id="1427535"/>
    <lineage>
        <taxon>Bacteria</taxon>
        <taxon>Bacillati</taxon>
        <taxon>Actinomycetota</taxon>
        <taxon>Actinomycetes</taxon>
        <taxon>Streptosporangiales</taxon>
        <taxon>Thermomonosporaceae</taxon>
        <taxon>Actinomadura</taxon>
    </lineage>
</organism>
<proteinExistence type="predicted"/>
<sequence length="193" mass="21704">MEDSTTRTAILDATQQIMLEDGYAAVSSRRVADKAGVNSALVYYYFGTMDDLFIATFQRGAEQSYRRQVEALSSDQPLWALWEMIHDAPRTALTMEFVALANHRKAIRSEITRSSQRFRAMHLEAASKVMAKSPPGPDLPSPEAIVLLMSSVSRFLLMEQAFEVSTGHAEMIAHVEDHLRRIEGERRTALRDA</sequence>
<name>A0A939T979_9ACTN</name>
<dbReference type="PRINTS" id="PR00455">
    <property type="entry name" value="HTHTETR"/>
</dbReference>
<comment type="caution">
    <text evidence="4">The sequence shown here is derived from an EMBL/GenBank/DDBJ whole genome shotgun (WGS) entry which is preliminary data.</text>
</comment>
<dbReference type="EMBL" id="JAGEOJ010000004">
    <property type="protein sequence ID" value="MBO2447700.1"/>
    <property type="molecule type" value="Genomic_DNA"/>
</dbReference>
<feature type="domain" description="HTH tetR-type" evidence="3">
    <location>
        <begin position="4"/>
        <end position="64"/>
    </location>
</feature>
<dbReference type="Proteomes" id="UP000669179">
    <property type="component" value="Unassembled WGS sequence"/>
</dbReference>
<keyword evidence="1 2" id="KW-0238">DNA-binding</keyword>
<evidence type="ECO:0000259" key="3">
    <source>
        <dbReference type="PROSITE" id="PS50977"/>
    </source>
</evidence>
<dbReference type="InterPro" id="IPR009057">
    <property type="entry name" value="Homeodomain-like_sf"/>
</dbReference>
<evidence type="ECO:0000313" key="5">
    <source>
        <dbReference type="Proteomes" id="UP000669179"/>
    </source>
</evidence>
<dbReference type="PROSITE" id="PS50977">
    <property type="entry name" value="HTH_TETR_2"/>
    <property type="match status" value="1"/>
</dbReference>
<dbReference type="RefSeq" id="WP_208255334.1">
    <property type="nucleotide sequence ID" value="NZ_JAGEOJ010000004.1"/>
</dbReference>
<dbReference type="PANTHER" id="PTHR30055:SF235">
    <property type="entry name" value="TRANSCRIPTIONAL REGULATORY PROTEIN"/>
    <property type="match status" value="1"/>
</dbReference>
<accession>A0A939T979</accession>
<evidence type="ECO:0000256" key="2">
    <source>
        <dbReference type="PROSITE-ProRule" id="PRU00335"/>
    </source>
</evidence>
<reference evidence="4" key="1">
    <citation type="submission" date="2021-03" db="EMBL/GenBank/DDBJ databases">
        <authorList>
            <person name="Kanchanasin P."/>
            <person name="Saeng-In P."/>
            <person name="Phongsopitanun W."/>
            <person name="Yuki M."/>
            <person name="Kudo T."/>
            <person name="Ohkuma M."/>
            <person name="Tanasupawat S."/>
        </authorList>
    </citation>
    <scope>NUCLEOTIDE SEQUENCE</scope>
    <source>
        <strain evidence="4">GKU 128</strain>
    </source>
</reference>
<dbReference type="GO" id="GO:0000976">
    <property type="term" value="F:transcription cis-regulatory region binding"/>
    <property type="evidence" value="ECO:0007669"/>
    <property type="project" value="TreeGrafter"/>
</dbReference>
<protein>
    <submittedName>
        <fullName evidence="4">TetR/AcrR family transcriptional regulator</fullName>
    </submittedName>
</protein>
<gene>
    <name evidence="4" type="ORF">J4573_11420</name>
</gene>
<dbReference type="InterPro" id="IPR050109">
    <property type="entry name" value="HTH-type_TetR-like_transc_reg"/>
</dbReference>
<dbReference type="InterPro" id="IPR001647">
    <property type="entry name" value="HTH_TetR"/>
</dbReference>
<dbReference type="GO" id="GO:0003700">
    <property type="term" value="F:DNA-binding transcription factor activity"/>
    <property type="evidence" value="ECO:0007669"/>
    <property type="project" value="TreeGrafter"/>
</dbReference>
<dbReference type="AlphaFoldDB" id="A0A939T979"/>
<dbReference type="SUPFAM" id="SSF46689">
    <property type="entry name" value="Homeodomain-like"/>
    <property type="match status" value="1"/>
</dbReference>
<feature type="DNA-binding region" description="H-T-H motif" evidence="2">
    <location>
        <begin position="27"/>
        <end position="46"/>
    </location>
</feature>
<evidence type="ECO:0000256" key="1">
    <source>
        <dbReference type="ARBA" id="ARBA00023125"/>
    </source>
</evidence>
<dbReference type="PANTHER" id="PTHR30055">
    <property type="entry name" value="HTH-TYPE TRANSCRIPTIONAL REGULATOR RUTR"/>
    <property type="match status" value="1"/>
</dbReference>
<evidence type="ECO:0000313" key="4">
    <source>
        <dbReference type="EMBL" id="MBO2447700.1"/>
    </source>
</evidence>
<dbReference type="Gene3D" id="1.10.357.10">
    <property type="entry name" value="Tetracycline Repressor, domain 2"/>
    <property type="match status" value="1"/>
</dbReference>